<organism evidence="2 3">
    <name type="scientific">Alternaria dauci</name>
    <dbReference type="NCBI Taxonomy" id="48095"/>
    <lineage>
        <taxon>Eukaryota</taxon>
        <taxon>Fungi</taxon>
        <taxon>Dikarya</taxon>
        <taxon>Ascomycota</taxon>
        <taxon>Pezizomycotina</taxon>
        <taxon>Dothideomycetes</taxon>
        <taxon>Pleosporomycetidae</taxon>
        <taxon>Pleosporales</taxon>
        <taxon>Pleosporineae</taxon>
        <taxon>Pleosporaceae</taxon>
        <taxon>Alternaria</taxon>
        <taxon>Alternaria sect. Porri</taxon>
    </lineage>
</organism>
<keyword evidence="3" id="KW-1185">Reference proteome</keyword>
<feature type="compositionally biased region" description="Pro residues" evidence="1">
    <location>
        <begin position="619"/>
        <end position="631"/>
    </location>
</feature>
<feature type="compositionally biased region" description="Basic and acidic residues" evidence="1">
    <location>
        <begin position="701"/>
        <end position="720"/>
    </location>
</feature>
<dbReference type="RefSeq" id="XP_069303553.1">
    <property type="nucleotide sequence ID" value="XM_069455674.1"/>
</dbReference>
<feature type="region of interest" description="Disordered" evidence="1">
    <location>
        <begin position="393"/>
        <end position="722"/>
    </location>
</feature>
<dbReference type="EMBL" id="JBHGVX010000009">
    <property type="protein sequence ID" value="KAL1792969.1"/>
    <property type="molecule type" value="Genomic_DNA"/>
</dbReference>
<dbReference type="Proteomes" id="UP001578633">
    <property type="component" value="Chromosome 9"/>
</dbReference>
<reference evidence="2 3" key="1">
    <citation type="submission" date="2024-09" db="EMBL/GenBank/DDBJ databases">
        <title>T2T genomes of carrot and Alternaria dauci and their utility for understanding host-pathogen interaction during carrot leaf blight disease.</title>
        <authorList>
            <person name="Liu W."/>
            <person name="Xu S."/>
            <person name="Ou C."/>
            <person name="Liu X."/>
            <person name="Zhuang F."/>
            <person name="Deng X.W."/>
        </authorList>
    </citation>
    <scope>NUCLEOTIDE SEQUENCE [LARGE SCALE GENOMIC DNA]</scope>
    <source>
        <strain evidence="2 3">A2016</strain>
    </source>
</reference>
<feature type="compositionally biased region" description="Polar residues" evidence="1">
    <location>
        <begin position="671"/>
        <end position="683"/>
    </location>
</feature>
<protein>
    <submittedName>
        <fullName evidence="2">Uncharacterized protein</fullName>
    </submittedName>
</protein>
<accession>A0ABR3U9G7</accession>
<evidence type="ECO:0000256" key="1">
    <source>
        <dbReference type="SAM" id="MobiDB-lite"/>
    </source>
</evidence>
<feature type="compositionally biased region" description="Polar residues" evidence="1">
    <location>
        <begin position="407"/>
        <end position="416"/>
    </location>
</feature>
<feature type="compositionally biased region" description="Basic and acidic residues" evidence="1">
    <location>
        <begin position="591"/>
        <end position="603"/>
    </location>
</feature>
<proteinExistence type="predicted"/>
<feature type="compositionally biased region" description="Polar residues" evidence="1">
    <location>
        <begin position="447"/>
        <end position="465"/>
    </location>
</feature>
<gene>
    <name evidence="2" type="ORF">ACET3X_009476</name>
</gene>
<evidence type="ECO:0000313" key="3">
    <source>
        <dbReference type="Proteomes" id="UP001578633"/>
    </source>
</evidence>
<dbReference type="GeneID" id="96089798"/>
<feature type="compositionally biased region" description="Low complexity" evidence="1">
    <location>
        <begin position="422"/>
        <end position="435"/>
    </location>
</feature>
<evidence type="ECO:0000313" key="2">
    <source>
        <dbReference type="EMBL" id="KAL1792969.1"/>
    </source>
</evidence>
<sequence length="889" mass="97228">MRNSTDTARSGFGAFVTRRSNPEGAVPVGARRFRVRINAVAVAKGLWNRVFKSEKRTKAAGQSVSGIFPSVDSALGVRTQVMNPISEPTREVDTVAEDWDSSLCPGSFPSDETLRSLVVSSSDVLSAEDAAMAPLPLQFAEEIRQLEEKPSSPIVLDVRPCAESGLSPETTSCPVTANVNTIQHSLSLFPSAPTNSDNWIPAPDDARRWPNAPATGSRPQSEVTFKPYTDIELLVNSIERFRFTTLVESAIIDDVKDMRTAVNMTSANLLNIGWDMKRLLVIWSRITLDAPDADVLRILQPWVRLPREAVAKACGLMQKGLRTYQDWQTISDHSLITAEKHHRISDAWWAMHHKKFRELDVVNSVDFDDVFVQVELVMEECLGFEKEVAVMRKPAPAPAPARRERMTNATPSSSAGSAVDMTSPTRSSCTSASSSAYQRPIPASPTKDWSSTARGTSNASNSSSLPRPALREPKLQQPSAPSLSSSDPSPPKAPIKDGPRYAKSQRVSKPIPAASAPSPPDSPKSPTKDGKGSKEAAANVPNYLRPKKASSRASEPTETLPGYMRPTKATRGAYTPPAKPAAKATPAPRSSRLDFAIRGEQAKRSPPKASARLVEIKTPPSPLESAPPVPPKSTKRTTPNDLPKPDVIKRSTSNSKPHVFRGTAPRGPSPLWNSSPPIYTSTKVPLKVGGSDPPRFLPTNDKGDMHGAYEEEKPAEEALPRVESGVVADVEIAPVRELDLNETAKRIDTLRARMLQVKVKLQAMGAETTNTVSKVEARTKIDVVREQPMLAVDEQMRRDSLPFGSTSEEVEAREDVDQPLIAVDEQSQPEQSKAKKDDAIEPPMRIIGQWEPEFDYTDDDDDDDDDDDEDEDQDVWYDASEVSVQDECP</sequence>
<feature type="region of interest" description="Disordered" evidence="1">
    <location>
        <begin position="795"/>
        <end position="889"/>
    </location>
</feature>
<comment type="caution">
    <text evidence="2">The sequence shown here is derived from an EMBL/GenBank/DDBJ whole genome shotgun (WGS) entry which is preliminary data.</text>
</comment>
<name>A0ABR3U9G7_9PLEO</name>
<feature type="compositionally biased region" description="Acidic residues" evidence="1">
    <location>
        <begin position="852"/>
        <end position="875"/>
    </location>
</feature>
<feature type="compositionally biased region" description="Low complexity" evidence="1">
    <location>
        <begin position="475"/>
        <end position="487"/>
    </location>
</feature>